<dbReference type="InterPro" id="IPR052919">
    <property type="entry name" value="TA_system_RNase"/>
</dbReference>
<sequence length="128" mass="14280">MKLLLDTHLLLWSAFDPRRLGDGTLRLIEDERNELLFSAASIWEVAIKAELGRSDFEVDARVLRRGLLANDWREVSVTGPQGIDAARLPRHHADPFDRVLVAQARDLGATLLTNDSVLGRYGSPVLIP</sequence>
<evidence type="ECO:0000313" key="7">
    <source>
        <dbReference type="Proteomes" id="UP000288603"/>
    </source>
</evidence>
<dbReference type="GO" id="GO:0016787">
    <property type="term" value="F:hydrolase activity"/>
    <property type="evidence" value="ECO:0007669"/>
    <property type="project" value="UniProtKB-KW"/>
</dbReference>
<dbReference type="SUPFAM" id="SSF88723">
    <property type="entry name" value="PIN domain-like"/>
    <property type="match status" value="1"/>
</dbReference>
<dbReference type="EMBL" id="RZNC01000001">
    <property type="protein sequence ID" value="RWZ67743.1"/>
    <property type="molecule type" value="Genomic_DNA"/>
</dbReference>
<evidence type="ECO:0000256" key="1">
    <source>
        <dbReference type="ARBA" id="ARBA00022722"/>
    </source>
</evidence>
<proteinExistence type="predicted"/>
<dbReference type="AlphaFoldDB" id="A0A3S4EBW9"/>
<dbReference type="GO" id="GO:0046872">
    <property type="term" value="F:metal ion binding"/>
    <property type="evidence" value="ECO:0007669"/>
    <property type="project" value="UniProtKB-KW"/>
</dbReference>
<name>A0A3S4EBW9_9MICO</name>
<comment type="caution">
    <text evidence="6">The sequence shown here is derived from an EMBL/GenBank/DDBJ whole genome shotgun (WGS) entry which is preliminary data.</text>
</comment>
<dbReference type="PANTHER" id="PTHR36173:SF2">
    <property type="entry name" value="RIBONUCLEASE VAPC16"/>
    <property type="match status" value="1"/>
</dbReference>
<dbReference type="GO" id="GO:0004518">
    <property type="term" value="F:nuclease activity"/>
    <property type="evidence" value="ECO:0007669"/>
    <property type="project" value="UniProtKB-KW"/>
</dbReference>
<evidence type="ECO:0000313" key="6">
    <source>
        <dbReference type="EMBL" id="RWZ67743.1"/>
    </source>
</evidence>
<dbReference type="Proteomes" id="UP000288603">
    <property type="component" value="Unassembled WGS sequence"/>
</dbReference>
<dbReference type="PANTHER" id="PTHR36173">
    <property type="entry name" value="RIBONUCLEASE VAPC16-RELATED"/>
    <property type="match status" value="1"/>
</dbReference>
<keyword evidence="4" id="KW-0460">Magnesium</keyword>
<accession>A0A3S4EBW9</accession>
<dbReference type="Gene3D" id="3.40.50.1010">
    <property type="entry name" value="5'-nuclease"/>
    <property type="match status" value="1"/>
</dbReference>
<gene>
    <name evidence="6" type="ORF">ELQ92_00240</name>
</gene>
<dbReference type="InterPro" id="IPR002716">
    <property type="entry name" value="PIN_dom"/>
</dbReference>
<keyword evidence="1" id="KW-0540">Nuclease</keyword>
<keyword evidence="7" id="KW-1185">Reference proteome</keyword>
<keyword evidence="3" id="KW-0378">Hydrolase</keyword>
<dbReference type="InterPro" id="IPR029060">
    <property type="entry name" value="PIN-like_dom_sf"/>
</dbReference>
<dbReference type="Pfam" id="PF01850">
    <property type="entry name" value="PIN"/>
    <property type="match status" value="1"/>
</dbReference>
<evidence type="ECO:0000259" key="5">
    <source>
        <dbReference type="Pfam" id="PF01850"/>
    </source>
</evidence>
<dbReference type="InterPro" id="IPR041705">
    <property type="entry name" value="PIN_Sll0205"/>
</dbReference>
<keyword evidence="2" id="KW-0479">Metal-binding</keyword>
<feature type="domain" description="PIN" evidence="5">
    <location>
        <begin position="4"/>
        <end position="121"/>
    </location>
</feature>
<protein>
    <submittedName>
        <fullName evidence="6">Type II toxin-antitoxin system VapC family toxin</fullName>
    </submittedName>
</protein>
<dbReference type="OrthoDB" id="9798990at2"/>
<reference evidence="6 7" key="1">
    <citation type="submission" date="2018-12" db="EMBL/GenBank/DDBJ databases">
        <authorList>
            <person name="Li F."/>
        </authorList>
    </citation>
    <scope>NUCLEOTIDE SEQUENCE [LARGE SCALE GENOMIC DNA]</scope>
    <source>
        <strain evidence="6 7">8H24J-4-2</strain>
    </source>
</reference>
<evidence type="ECO:0000256" key="3">
    <source>
        <dbReference type="ARBA" id="ARBA00022801"/>
    </source>
</evidence>
<dbReference type="CDD" id="cd09872">
    <property type="entry name" value="PIN_Sll0205-like"/>
    <property type="match status" value="1"/>
</dbReference>
<dbReference type="RefSeq" id="WP_128496849.1">
    <property type="nucleotide sequence ID" value="NZ_RZNC01000001.1"/>
</dbReference>
<evidence type="ECO:0000256" key="4">
    <source>
        <dbReference type="ARBA" id="ARBA00022842"/>
    </source>
</evidence>
<evidence type="ECO:0000256" key="2">
    <source>
        <dbReference type="ARBA" id="ARBA00022723"/>
    </source>
</evidence>
<organism evidence="6 7">
    <name type="scientific">Labedella populi</name>
    <dbReference type="NCBI Taxonomy" id="2498850"/>
    <lineage>
        <taxon>Bacteria</taxon>
        <taxon>Bacillati</taxon>
        <taxon>Actinomycetota</taxon>
        <taxon>Actinomycetes</taxon>
        <taxon>Micrococcales</taxon>
        <taxon>Microbacteriaceae</taxon>
        <taxon>Labedella</taxon>
    </lineage>
</organism>